<dbReference type="Pfam" id="PF05180">
    <property type="entry name" value="zf-DNL"/>
    <property type="match status" value="1"/>
</dbReference>
<dbReference type="GO" id="GO:0051087">
    <property type="term" value="F:protein-folding chaperone binding"/>
    <property type="evidence" value="ECO:0007669"/>
    <property type="project" value="TreeGrafter"/>
</dbReference>
<protein>
    <submittedName>
        <fullName evidence="6">DNL-type zinc finger protein</fullName>
    </submittedName>
</protein>
<keyword evidence="2 4" id="KW-0863">Zinc-finger</keyword>
<dbReference type="InterPro" id="IPR024158">
    <property type="entry name" value="Mt_import_TIM15"/>
</dbReference>
<dbReference type="EMBL" id="KK120671">
    <property type="protein sequence ID" value="KFM78808.1"/>
    <property type="molecule type" value="Genomic_DNA"/>
</dbReference>
<accession>A0A087UN69</accession>
<dbReference type="PANTHER" id="PTHR20922">
    <property type="entry name" value="DNL-TYPE ZINC FINGER PROTEIN"/>
    <property type="match status" value="1"/>
</dbReference>
<feature type="non-terminal residue" evidence="6">
    <location>
        <position position="164"/>
    </location>
</feature>
<dbReference type="Proteomes" id="UP000054359">
    <property type="component" value="Unassembled WGS sequence"/>
</dbReference>
<feature type="domain" description="DNL-type" evidence="5">
    <location>
        <begin position="64"/>
        <end position="161"/>
    </location>
</feature>
<name>A0A087UN69_STEMI</name>
<evidence type="ECO:0000256" key="2">
    <source>
        <dbReference type="ARBA" id="ARBA00022771"/>
    </source>
</evidence>
<dbReference type="PANTHER" id="PTHR20922:SF13">
    <property type="entry name" value="DNL-TYPE ZINC FINGER PROTEIN"/>
    <property type="match status" value="1"/>
</dbReference>
<evidence type="ECO:0000256" key="1">
    <source>
        <dbReference type="ARBA" id="ARBA00022723"/>
    </source>
</evidence>
<keyword evidence="3" id="KW-0862">Zinc</keyword>
<sequence length="164" mass="18595">MSVPIKRLFSSKSIRIILRSNFSKLAANHTKVFCNPMKNTALPIVRVYSNAAYEHITKHDTIGKIQPKLFLAFTCKICKSRIEKYISKTAYTKGVVIVRCDGCQENHLIADNLGWFPNLKSMRNIEEIMAAKGEVVKKSVDGFQIQEPSPENDIHLTDKIIKES</sequence>
<dbReference type="GO" id="GO:0006457">
    <property type="term" value="P:protein folding"/>
    <property type="evidence" value="ECO:0007669"/>
    <property type="project" value="TreeGrafter"/>
</dbReference>
<evidence type="ECO:0000313" key="7">
    <source>
        <dbReference type="Proteomes" id="UP000054359"/>
    </source>
</evidence>
<proteinExistence type="predicted"/>
<dbReference type="GO" id="GO:0008270">
    <property type="term" value="F:zinc ion binding"/>
    <property type="evidence" value="ECO:0007669"/>
    <property type="project" value="UniProtKB-KW"/>
</dbReference>
<dbReference type="STRING" id="407821.A0A087UN69"/>
<dbReference type="GO" id="GO:0005739">
    <property type="term" value="C:mitochondrion"/>
    <property type="evidence" value="ECO:0007669"/>
    <property type="project" value="TreeGrafter"/>
</dbReference>
<dbReference type="PROSITE" id="PS51501">
    <property type="entry name" value="ZF_DNL"/>
    <property type="match status" value="1"/>
</dbReference>
<reference evidence="6 7" key="1">
    <citation type="submission" date="2013-11" db="EMBL/GenBank/DDBJ databases">
        <title>Genome sequencing of Stegodyphus mimosarum.</title>
        <authorList>
            <person name="Bechsgaard J."/>
        </authorList>
    </citation>
    <scope>NUCLEOTIDE SEQUENCE [LARGE SCALE GENOMIC DNA]</scope>
</reference>
<dbReference type="OMA" id="RINGCWE"/>
<dbReference type="OrthoDB" id="512667at2759"/>
<evidence type="ECO:0000256" key="4">
    <source>
        <dbReference type="PROSITE-ProRule" id="PRU00834"/>
    </source>
</evidence>
<dbReference type="GO" id="GO:0030150">
    <property type="term" value="P:protein import into mitochondrial matrix"/>
    <property type="evidence" value="ECO:0007669"/>
    <property type="project" value="TreeGrafter"/>
</dbReference>
<evidence type="ECO:0000259" key="5">
    <source>
        <dbReference type="PROSITE" id="PS51501"/>
    </source>
</evidence>
<dbReference type="AlphaFoldDB" id="A0A087UN69"/>
<keyword evidence="1" id="KW-0479">Metal-binding</keyword>
<dbReference type="InterPro" id="IPR007853">
    <property type="entry name" value="Znf_DNL-typ"/>
</dbReference>
<keyword evidence="7" id="KW-1185">Reference proteome</keyword>
<dbReference type="GO" id="GO:0050821">
    <property type="term" value="P:protein stabilization"/>
    <property type="evidence" value="ECO:0007669"/>
    <property type="project" value="TreeGrafter"/>
</dbReference>
<organism evidence="6 7">
    <name type="scientific">Stegodyphus mimosarum</name>
    <name type="common">African social velvet spider</name>
    <dbReference type="NCBI Taxonomy" id="407821"/>
    <lineage>
        <taxon>Eukaryota</taxon>
        <taxon>Metazoa</taxon>
        <taxon>Ecdysozoa</taxon>
        <taxon>Arthropoda</taxon>
        <taxon>Chelicerata</taxon>
        <taxon>Arachnida</taxon>
        <taxon>Araneae</taxon>
        <taxon>Araneomorphae</taxon>
        <taxon>Entelegynae</taxon>
        <taxon>Eresoidea</taxon>
        <taxon>Eresidae</taxon>
        <taxon>Stegodyphus</taxon>
    </lineage>
</organism>
<evidence type="ECO:0000256" key="3">
    <source>
        <dbReference type="ARBA" id="ARBA00022833"/>
    </source>
</evidence>
<gene>
    <name evidence="6" type="ORF">X975_24929</name>
</gene>
<evidence type="ECO:0000313" key="6">
    <source>
        <dbReference type="EMBL" id="KFM78808.1"/>
    </source>
</evidence>